<dbReference type="InterPro" id="IPR029057">
    <property type="entry name" value="PRTase-like"/>
</dbReference>
<evidence type="ECO:0000256" key="9">
    <source>
        <dbReference type="ARBA" id="ARBA00023134"/>
    </source>
</evidence>
<dbReference type="InterPro" id="IPR000836">
    <property type="entry name" value="PRTase_dom"/>
</dbReference>
<feature type="domain" description="Phosphoribosyltransferase" evidence="14">
    <location>
        <begin position="7"/>
        <end position="209"/>
    </location>
</feature>
<evidence type="ECO:0000256" key="10">
    <source>
        <dbReference type="ARBA" id="ARBA00052919"/>
    </source>
</evidence>
<evidence type="ECO:0000256" key="3">
    <source>
        <dbReference type="ARBA" id="ARBA00009516"/>
    </source>
</evidence>
<evidence type="ECO:0000256" key="7">
    <source>
        <dbReference type="ARBA" id="ARBA00022679"/>
    </source>
</evidence>
<dbReference type="CDD" id="cd06223">
    <property type="entry name" value="PRTases_typeI"/>
    <property type="match status" value="1"/>
</dbReference>
<gene>
    <name evidence="15" type="ORF">AZI87_09285</name>
</gene>
<dbReference type="PANTHER" id="PTHR32315:SF4">
    <property type="entry name" value="URACIL PHOSPHORIBOSYLTRANSFERASE, CHLOROPLASTIC"/>
    <property type="match status" value="1"/>
</dbReference>
<evidence type="ECO:0000256" key="13">
    <source>
        <dbReference type="NCBIfam" id="TIGR01091"/>
    </source>
</evidence>
<dbReference type="NCBIfam" id="TIGR01091">
    <property type="entry name" value="upp"/>
    <property type="match status" value="1"/>
</dbReference>
<dbReference type="GO" id="GO:0004845">
    <property type="term" value="F:uracil phosphoribosyltransferase activity"/>
    <property type="evidence" value="ECO:0007669"/>
    <property type="project" value="UniProtKB-UniRule"/>
</dbReference>
<dbReference type="SUPFAM" id="SSF53271">
    <property type="entry name" value="PRTase-like"/>
    <property type="match status" value="1"/>
</dbReference>
<dbReference type="NCBIfam" id="NF001097">
    <property type="entry name" value="PRK00129.1"/>
    <property type="match status" value="1"/>
</dbReference>
<reference evidence="15 16" key="1">
    <citation type="submission" date="2016-03" db="EMBL/GenBank/DDBJ databases">
        <authorList>
            <person name="Ploux O."/>
        </authorList>
    </citation>
    <scope>NUCLEOTIDE SEQUENCE [LARGE SCALE GENOMIC DNA]</scope>
    <source>
        <strain evidence="15 16">EC13</strain>
    </source>
</reference>
<keyword evidence="8" id="KW-0547">Nucleotide-binding</keyword>
<dbReference type="GO" id="GO:0044206">
    <property type="term" value="P:UMP salvage"/>
    <property type="evidence" value="ECO:0007669"/>
    <property type="project" value="UniProtKB-UniPathway"/>
</dbReference>
<dbReference type="FunFam" id="3.40.50.2020:FF:000003">
    <property type="entry name" value="Uracil phosphoribosyltransferase"/>
    <property type="match status" value="1"/>
</dbReference>
<evidence type="ECO:0000259" key="14">
    <source>
        <dbReference type="Pfam" id="PF14681"/>
    </source>
</evidence>
<evidence type="ECO:0000313" key="16">
    <source>
        <dbReference type="Proteomes" id="UP000075799"/>
    </source>
</evidence>
<dbReference type="OrthoDB" id="5291773at2"/>
<keyword evidence="9" id="KW-0342">GTP-binding</keyword>
<comment type="cofactor">
    <cofactor evidence="1">
        <name>Mg(2+)</name>
        <dbReference type="ChEBI" id="CHEBI:18420"/>
    </cofactor>
</comment>
<evidence type="ECO:0000256" key="6">
    <source>
        <dbReference type="ARBA" id="ARBA00022676"/>
    </source>
</evidence>
<evidence type="ECO:0000256" key="8">
    <source>
        <dbReference type="ARBA" id="ARBA00022741"/>
    </source>
</evidence>
<dbReference type="EC" id="2.4.2.9" evidence="4 13"/>
<comment type="catalytic activity">
    <reaction evidence="10">
        <text>UMP + diphosphate = 5-phospho-alpha-D-ribose 1-diphosphate + uracil</text>
        <dbReference type="Rhea" id="RHEA:13017"/>
        <dbReference type="ChEBI" id="CHEBI:17568"/>
        <dbReference type="ChEBI" id="CHEBI:33019"/>
        <dbReference type="ChEBI" id="CHEBI:57865"/>
        <dbReference type="ChEBI" id="CHEBI:58017"/>
        <dbReference type="EC" id="2.4.2.9"/>
    </reaction>
</comment>
<organism evidence="15 16">
    <name type="scientific">Bdellovibrio bacteriovorus</name>
    <dbReference type="NCBI Taxonomy" id="959"/>
    <lineage>
        <taxon>Bacteria</taxon>
        <taxon>Pseudomonadati</taxon>
        <taxon>Bdellovibrionota</taxon>
        <taxon>Bdellovibrionia</taxon>
        <taxon>Bdellovibrionales</taxon>
        <taxon>Pseudobdellovibrionaceae</taxon>
        <taxon>Bdellovibrio</taxon>
    </lineage>
</organism>
<dbReference type="UniPathway" id="UPA00574">
    <property type="reaction ID" value="UER00636"/>
</dbReference>
<protein>
    <recommendedName>
        <fullName evidence="12 13">Uracil phosphoribosyltransferase</fullName>
        <ecNumber evidence="4 13">2.4.2.9</ecNumber>
    </recommendedName>
</protein>
<evidence type="ECO:0000256" key="2">
    <source>
        <dbReference type="ARBA" id="ARBA00005180"/>
    </source>
</evidence>
<dbReference type="GO" id="GO:0006223">
    <property type="term" value="P:uracil salvage"/>
    <property type="evidence" value="ECO:0007669"/>
    <property type="project" value="InterPro"/>
</dbReference>
<evidence type="ECO:0000256" key="4">
    <source>
        <dbReference type="ARBA" id="ARBA00011894"/>
    </source>
</evidence>
<dbReference type="RefSeq" id="WP_063206263.1">
    <property type="nucleotide sequence ID" value="NZ_LUKD01000001.1"/>
</dbReference>
<dbReference type="InterPro" id="IPR050054">
    <property type="entry name" value="UPRTase/APRTase"/>
</dbReference>
<comment type="caution">
    <text evidence="15">The sequence shown here is derived from an EMBL/GenBank/DDBJ whole genome shotgun (WGS) entry which is preliminary data.</text>
</comment>
<dbReference type="GO" id="GO:0005525">
    <property type="term" value="F:GTP binding"/>
    <property type="evidence" value="ECO:0007669"/>
    <property type="project" value="UniProtKB-KW"/>
</dbReference>
<dbReference type="Proteomes" id="UP000075799">
    <property type="component" value="Unassembled WGS sequence"/>
</dbReference>
<evidence type="ECO:0000256" key="5">
    <source>
        <dbReference type="ARBA" id="ARBA00022533"/>
    </source>
</evidence>
<dbReference type="EMBL" id="LUKD01000001">
    <property type="protein sequence ID" value="KYG69370.1"/>
    <property type="molecule type" value="Genomic_DNA"/>
</dbReference>
<dbReference type="GO" id="GO:0005737">
    <property type="term" value="C:cytoplasm"/>
    <property type="evidence" value="ECO:0007669"/>
    <property type="project" value="UniProtKB-ARBA"/>
</dbReference>
<dbReference type="AlphaFoldDB" id="A0A162H0G9"/>
<keyword evidence="6 15" id="KW-0328">Glycosyltransferase</keyword>
<sequence length="210" mass="23901">MHPQVKVIEHPLLKHKLGYLRDKDTYSHEFREIVKEISKILVYEAMRDWKHLESVPIETPIAKTTAERIIQPPVVVSIMRAGNGMLDAVLSMIPRASTGFIGIYRDKFIQNTVEYYFKLPQDVQNKEIILCDPLIATADTIVAAIDRLKNYGVGKVKVLSILASHHGLDRILHFHPDVEIYTLNIEEQVNEMGYLVPGLGDAGDRLFQTK</sequence>
<evidence type="ECO:0000256" key="11">
    <source>
        <dbReference type="ARBA" id="ARBA00056901"/>
    </source>
</evidence>
<comment type="similarity">
    <text evidence="3">Belongs to the UPRTase family.</text>
</comment>
<dbReference type="Pfam" id="PF14681">
    <property type="entry name" value="UPRTase"/>
    <property type="match status" value="1"/>
</dbReference>
<evidence type="ECO:0000256" key="1">
    <source>
        <dbReference type="ARBA" id="ARBA00001946"/>
    </source>
</evidence>
<dbReference type="Gene3D" id="3.40.50.2020">
    <property type="match status" value="1"/>
</dbReference>
<dbReference type="PANTHER" id="PTHR32315">
    <property type="entry name" value="ADENINE PHOSPHORIBOSYLTRANSFERASE"/>
    <property type="match status" value="1"/>
</dbReference>
<name>A0A162H0G9_BDEBC</name>
<keyword evidence="7 15" id="KW-0808">Transferase</keyword>
<evidence type="ECO:0000256" key="12">
    <source>
        <dbReference type="ARBA" id="ARBA00072146"/>
    </source>
</evidence>
<comment type="pathway">
    <text evidence="2">Pyrimidine metabolism; UMP biosynthesis via salvage pathway; UMP from uracil: step 1/1.</text>
</comment>
<comment type="function">
    <text evidence="11">Catalyzes the conversion of uracil and 5-phospho-alpha-D-ribose 1-diphosphate (PRPP) to UMP and diphosphate.</text>
</comment>
<proteinExistence type="inferred from homology"/>
<keyword evidence="5" id="KW-0021">Allosteric enzyme</keyword>
<accession>A0A162H0G9</accession>
<dbReference type="InterPro" id="IPR005765">
    <property type="entry name" value="UPRT"/>
</dbReference>
<evidence type="ECO:0000313" key="15">
    <source>
        <dbReference type="EMBL" id="KYG69370.1"/>
    </source>
</evidence>